<dbReference type="PANTHER" id="PTHR46623:SF6">
    <property type="entry name" value="ALPHA_BETA-HYDROLASES SUPERFAMILY PROTEIN"/>
    <property type="match status" value="1"/>
</dbReference>
<dbReference type="EC" id="3.1.1.45" evidence="2"/>
<protein>
    <submittedName>
        <fullName evidence="2">Carboxymethylenebutenolidase</fullName>
        <ecNumber evidence="2">3.1.1.45</ecNumber>
    </submittedName>
</protein>
<proteinExistence type="predicted"/>
<dbReference type="GO" id="GO:0008806">
    <property type="term" value="F:carboxymethylenebutenolidase activity"/>
    <property type="evidence" value="ECO:0007669"/>
    <property type="project" value="UniProtKB-EC"/>
</dbReference>
<comment type="caution">
    <text evidence="2">The sequence shown here is derived from an EMBL/GenBank/DDBJ whole genome shotgun (WGS) entry which is preliminary data.</text>
</comment>
<dbReference type="InterPro" id="IPR051049">
    <property type="entry name" value="Dienelactone_hydrolase-like"/>
</dbReference>
<dbReference type="EMBL" id="BFBR01000001">
    <property type="protein sequence ID" value="GBF56993.1"/>
    <property type="molecule type" value="Genomic_DNA"/>
</dbReference>
<dbReference type="RefSeq" id="WP_108983823.1">
    <property type="nucleotide sequence ID" value="NZ_BFBR01000001.1"/>
</dbReference>
<keyword evidence="2" id="KW-0378">Hydrolase</keyword>
<keyword evidence="3" id="KW-1185">Reference proteome</keyword>
<name>A0A2P2E7F1_9PROT</name>
<evidence type="ECO:0000259" key="1">
    <source>
        <dbReference type="Pfam" id="PF01738"/>
    </source>
</evidence>
<evidence type="ECO:0000313" key="2">
    <source>
        <dbReference type="EMBL" id="GBF56993.1"/>
    </source>
</evidence>
<dbReference type="Gene3D" id="3.40.50.1820">
    <property type="entry name" value="alpha/beta hydrolase"/>
    <property type="match status" value="1"/>
</dbReference>
<dbReference type="AlphaFoldDB" id="A0A2P2E7F1"/>
<feature type="domain" description="Dienelactone hydrolase" evidence="1">
    <location>
        <begin position="64"/>
        <end position="286"/>
    </location>
</feature>
<dbReference type="OrthoDB" id="9771666at2"/>
<dbReference type="Pfam" id="PF01738">
    <property type="entry name" value="DLH"/>
    <property type="match status" value="1"/>
</dbReference>
<evidence type="ECO:0000313" key="3">
    <source>
        <dbReference type="Proteomes" id="UP000245086"/>
    </source>
</evidence>
<gene>
    <name evidence="2" type="primary">clcD_2</name>
    <name evidence="2" type="ORF">PbB2_00650</name>
</gene>
<dbReference type="InterPro" id="IPR029058">
    <property type="entry name" value="AB_hydrolase_fold"/>
</dbReference>
<reference evidence="2 3" key="1">
    <citation type="journal article" date="2018" name="Genome Announc.">
        <title>Draft Genome Sequence of "Candidatus Phycosocius bacilliformis," an Alphaproteobacterial Ectosymbiont of the Hydrocarbon-Producing Green Alga Botryococcus braunii.</title>
        <authorList>
            <person name="Tanabe Y."/>
            <person name="Yamaguchi H."/>
            <person name="Watanabe M.M."/>
        </authorList>
    </citation>
    <scope>NUCLEOTIDE SEQUENCE [LARGE SCALE GENOMIC DNA]</scope>
    <source>
        <strain evidence="2 3">BOTRYCO-2</strain>
    </source>
</reference>
<sequence>MIDLTRPEGPDAQIALSRRGMAGLFGFAGFAAAIRPVHAAAITTPSDGLVTEMVTVPSQGFDLPAFVARPTSRGRKPVVIVVSEIFGVHEYIRDVCRRLAQQGYVAIAPAFFARVGDPAPLTDFAKIMPIVNAATNAQVMGDIEATIAWLDQQRFVNKRAIGITGFCWGGAVVWMASALTPRIKAGVAWYGRLLPREGSTDARKWPIDVAAELKSPVLGLYAENDGGIPLSSVEAMKAALAKARDQKSRFIIYPGTQHGFHADYRPQYQEAAAKQGWSEMLAWFAANGVG</sequence>
<dbReference type="Proteomes" id="UP000245086">
    <property type="component" value="Unassembled WGS sequence"/>
</dbReference>
<dbReference type="PANTHER" id="PTHR46623">
    <property type="entry name" value="CARBOXYMETHYLENEBUTENOLIDASE-RELATED"/>
    <property type="match status" value="1"/>
</dbReference>
<accession>A0A2P2E7F1</accession>
<dbReference type="SUPFAM" id="SSF53474">
    <property type="entry name" value="alpha/beta-Hydrolases"/>
    <property type="match status" value="1"/>
</dbReference>
<organism evidence="2 3">
    <name type="scientific">Candidatus Phycosocius bacilliformis</name>
    <dbReference type="NCBI Taxonomy" id="1445552"/>
    <lineage>
        <taxon>Bacteria</taxon>
        <taxon>Pseudomonadati</taxon>
        <taxon>Pseudomonadota</taxon>
        <taxon>Alphaproteobacteria</taxon>
        <taxon>Caulobacterales</taxon>
        <taxon>Caulobacterales incertae sedis</taxon>
        <taxon>Candidatus Phycosocius</taxon>
    </lineage>
</organism>
<dbReference type="InterPro" id="IPR002925">
    <property type="entry name" value="Dienelactn_hydro"/>
</dbReference>